<feature type="domain" description="HTH asnC-type" evidence="4">
    <location>
        <begin position="5"/>
        <end position="66"/>
    </location>
</feature>
<dbReference type="EMBL" id="FTOT01000002">
    <property type="protein sequence ID" value="SIS76543.1"/>
    <property type="molecule type" value="Genomic_DNA"/>
</dbReference>
<evidence type="ECO:0000313" key="6">
    <source>
        <dbReference type="Proteomes" id="UP000186141"/>
    </source>
</evidence>
<dbReference type="InterPro" id="IPR000485">
    <property type="entry name" value="AsnC-type_HTH_dom"/>
</dbReference>
<accession>A0A1N7LRQ1</accession>
<dbReference type="GO" id="GO:0043200">
    <property type="term" value="P:response to amino acid"/>
    <property type="evidence" value="ECO:0007669"/>
    <property type="project" value="TreeGrafter"/>
</dbReference>
<dbReference type="GO" id="GO:0043565">
    <property type="term" value="F:sequence-specific DNA binding"/>
    <property type="evidence" value="ECO:0007669"/>
    <property type="project" value="InterPro"/>
</dbReference>
<keyword evidence="6" id="KW-1185">Reference proteome</keyword>
<dbReference type="InterPro" id="IPR011008">
    <property type="entry name" value="Dimeric_a/b-barrel"/>
</dbReference>
<dbReference type="PRINTS" id="PR00033">
    <property type="entry name" value="HTHASNC"/>
</dbReference>
<keyword evidence="3" id="KW-0804">Transcription</keyword>
<gene>
    <name evidence="5" type="ORF">SAMN05421774_102127</name>
</gene>
<evidence type="ECO:0000256" key="3">
    <source>
        <dbReference type="ARBA" id="ARBA00023163"/>
    </source>
</evidence>
<dbReference type="Pfam" id="PF01037">
    <property type="entry name" value="AsnC_trans_reg"/>
    <property type="match status" value="1"/>
</dbReference>
<dbReference type="Pfam" id="PF13404">
    <property type="entry name" value="HTH_AsnC-type"/>
    <property type="match status" value="1"/>
</dbReference>
<dbReference type="RefSeq" id="WP_076529346.1">
    <property type="nucleotide sequence ID" value="NZ_BMEH01000002.1"/>
</dbReference>
<dbReference type="OrthoDB" id="7847328at2"/>
<evidence type="ECO:0000259" key="4">
    <source>
        <dbReference type="PROSITE" id="PS50956"/>
    </source>
</evidence>
<dbReference type="SUPFAM" id="SSF46785">
    <property type="entry name" value="Winged helix' DNA-binding domain"/>
    <property type="match status" value="1"/>
</dbReference>
<dbReference type="SUPFAM" id="SSF54909">
    <property type="entry name" value="Dimeric alpha+beta barrel"/>
    <property type="match status" value="1"/>
</dbReference>
<name>A0A1N7LRQ1_9RHOB</name>
<dbReference type="Gene3D" id="1.10.10.10">
    <property type="entry name" value="Winged helix-like DNA-binding domain superfamily/Winged helix DNA-binding domain"/>
    <property type="match status" value="1"/>
</dbReference>
<dbReference type="CDD" id="cd00090">
    <property type="entry name" value="HTH_ARSR"/>
    <property type="match status" value="1"/>
</dbReference>
<dbReference type="InterPro" id="IPR011991">
    <property type="entry name" value="ArsR-like_HTH"/>
</dbReference>
<evidence type="ECO:0000313" key="5">
    <source>
        <dbReference type="EMBL" id="SIS76543.1"/>
    </source>
</evidence>
<dbReference type="Proteomes" id="UP000186141">
    <property type="component" value="Unassembled WGS sequence"/>
</dbReference>
<dbReference type="Gene3D" id="3.30.70.920">
    <property type="match status" value="1"/>
</dbReference>
<sequence length="153" mass="17631">MTHKIDQIDRRILHALQRDSSRSQRDLAEEVGLSQNALWRRLKALETAEVIQGYTARVAPEAVGAALAVFVMLRTRRHSTDWLRQFRLHVETIPEVVGFYRISGDYDYLLKIMASDMAAYDGVYQRLIRMEGLETVTSFFAMESIFDARPLPL</sequence>
<dbReference type="AlphaFoldDB" id="A0A1N7LRQ1"/>
<reference evidence="5 6" key="1">
    <citation type="submission" date="2017-01" db="EMBL/GenBank/DDBJ databases">
        <authorList>
            <person name="Mah S.A."/>
            <person name="Swanson W.J."/>
            <person name="Moy G.W."/>
            <person name="Vacquier V.D."/>
        </authorList>
    </citation>
    <scope>NUCLEOTIDE SEQUENCE [LARGE SCALE GENOMIC DNA]</scope>
    <source>
        <strain evidence="5 6">DSM 26375</strain>
    </source>
</reference>
<dbReference type="PANTHER" id="PTHR30154">
    <property type="entry name" value="LEUCINE-RESPONSIVE REGULATORY PROTEIN"/>
    <property type="match status" value="1"/>
</dbReference>
<evidence type="ECO:0000256" key="1">
    <source>
        <dbReference type="ARBA" id="ARBA00023015"/>
    </source>
</evidence>
<dbReference type="GO" id="GO:0005829">
    <property type="term" value="C:cytosol"/>
    <property type="evidence" value="ECO:0007669"/>
    <property type="project" value="TreeGrafter"/>
</dbReference>
<dbReference type="STRING" id="1086013.SAMN05421774_102127"/>
<organism evidence="5 6">
    <name type="scientific">Gemmobacter megaterium</name>
    <dbReference type="NCBI Taxonomy" id="1086013"/>
    <lineage>
        <taxon>Bacteria</taxon>
        <taxon>Pseudomonadati</taxon>
        <taxon>Pseudomonadota</taxon>
        <taxon>Alphaproteobacteria</taxon>
        <taxon>Rhodobacterales</taxon>
        <taxon>Paracoccaceae</taxon>
        <taxon>Gemmobacter</taxon>
    </lineage>
</organism>
<proteinExistence type="predicted"/>
<keyword evidence="2" id="KW-0238">DNA-binding</keyword>
<dbReference type="GO" id="GO:0006355">
    <property type="term" value="P:regulation of DNA-templated transcription"/>
    <property type="evidence" value="ECO:0007669"/>
    <property type="project" value="UniProtKB-ARBA"/>
</dbReference>
<dbReference type="InterPro" id="IPR019888">
    <property type="entry name" value="Tscrpt_reg_AsnC-like"/>
</dbReference>
<dbReference type="PROSITE" id="PS50956">
    <property type="entry name" value="HTH_ASNC_2"/>
    <property type="match status" value="1"/>
</dbReference>
<keyword evidence="1" id="KW-0805">Transcription regulation</keyword>
<dbReference type="SMART" id="SM00344">
    <property type="entry name" value="HTH_ASNC"/>
    <property type="match status" value="1"/>
</dbReference>
<dbReference type="InterPro" id="IPR019887">
    <property type="entry name" value="Tscrpt_reg_AsnC/Lrp_C"/>
</dbReference>
<protein>
    <submittedName>
        <fullName evidence="5">Transcriptional regulator, AsnC family</fullName>
    </submittedName>
</protein>
<dbReference type="PANTHER" id="PTHR30154:SF17">
    <property type="entry name" value="DNA-BINDING TRANSCRIPTIONAL ACTIVATOR DECR"/>
    <property type="match status" value="1"/>
</dbReference>
<dbReference type="InterPro" id="IPR036388">
    <property type="entry name" value="WH-like_DNA-bd_sf"/>
</dbReference>
<evidence type="ECO:0000256" key="2">
    <source>
        <dbReference type="ARBA" id="ARBA00023125"/>
    </source>
</evidence>
<dbReference type="InterPro" id="IPR036390">
    <property type="entry name" value="WH_DNA-bd_sf"/>
</dbReference>